<organism evidence="2 3">
    <name type="scientific">Collybiopsis luxurians FD-317 M1</name>
    <dbReference type="NCBI Taxonomy" id="944289"/>
    <lineage>
        <taxon>Eukaryota</taxon>
        <taxon>Fungi</taxon>
        <taxon>Dikarya</taxon>
        <taxon>Basidiomycota</taxon>
        <taxon>Agaricomycotina</taxon>
        <taxon>Agaricomycetes</taxon>
        <taxon>Agaricomycetidae</taxon>
        <taxon>Agaricales</taxon>
        <taxon>Marasmiineae</taxon>
        <taxon>Omphalotaceae</taxon>
        <taxon>Collybiopsis</taxon>
        <taxon>Collybiopsis luxurians</taxon>
    </lineage>
</organism>
<dbReference type="AlphaFoldDB" id="A0A0D0B638"/>
<evidence type="ECO:0000313" key="3">
    <source>
        <dbReference type="Proteomes" id="UP000053593"/>
    </source>
</evidence>
<dbReference type="Proteomes" id="UP000053593">
    <property type="component" value="Unassembled WGS sequence"/>
</dbReference>
<gene>
    <name evidence="2" type="ORF">GYMLUDRAFT_60411</name>
</gene>
<feature type="compositionally biased region" description="Basic and acidic residues" evidence="1">
    <location>
        <begin position="62"/>
        <end position="89"/>
    </location>
</feature>
<name>A0A0D0B638_9AGAR</name>
<proteinExistence type="predicted"/>
<evidence type="ECO:0000313" key="2">
    <source>
        <dbReference type="EMBL" id="KIK58860.1"/>
    </source>
</evidence>
<keyword evidence="3" id="KW-1185">Reference proteome</keyword>
<sequence length="148" mass="16430">MSILEEVLTIPLQEVSVPASQPLHELYCLPDNTVKSMALNNAENEFLDNVMDHNDNLFAPDGRFDMTDSKNEEFPAIPENERDFAKDKGQGVQDISQNGKSKKKRTDKGGSSKILLSDFKDSKLTLFAKHCAQVSACVVNMCPEDPLV</sequence>
<dbReference type="HOGENOM" id="CLU_1759013_0_0_1"/>
<reference evidence="2 3" key="1">
    <citation type="submission" date="2014-04" db="EMBL/GenBank/DDBJ databases">
        <title>Evolutionary Origins and Diversification of the Mycorrhizal Mutualists.</title>
        <authorList>
            <consortium name="DOE Joint Genome Institute"/>
            <consortium name="Mycorrhizal Genomics Consortium"/>
            <person name="Kohler A."/>
            <person name="Kuo A."/>
            <person name="Nagy L.G."/>
            <person name="Floudas D."/>
            <person name="Copeland A."/>
            <person name="Barry K.W."/>
            <person name="Cichocki N."/>
            <person name="Veneault-Fourrey C."/>
            <person name="LaButti K."/>
            <person name="Lindquist E.A."/>
            <person name="Lipzen A."/>
            <person name="Lundell T."/>
            <person name="Morin E."/>
            <person name="Murat C."/>
            <person name="Riley R."/>
            <person name="Ohm R."/>
            <person name="Sun H."/>
            <person name="Tunlid A."/>
            <person name="Henrissat B."/>
            <person name="Grigoriev I.V."/>
            <person name="Hibbett D.S."/>
            <person name="Martin F."/>
        </authorList>
    </citation>
    <scope>NUCLEOTIDE SEQUENCE [LARGE SCALE GENOMIC DNA]</scope>
    <source>
        <strain evidence="2 3">FD-317 M1</strain>
    </source>
</reference>
<evidence type="ECO:0000256" key="1">
    <source>
        <dbReference type="SAM" id="MobiDB-lite"/>
    </source>
</evidence>
<feature type="region of interest" description="Disordered" evidence="1">
    <location>
        <begin position="61"/>
        <end position="113"/>
    </location>
</feature>
<accession>A0A0D0B638</accession>
<dbReference type="EMBL" id="KN834782">
    <property type="protein sequence ID" value="KIK58860.1"/>
    <property type="molecule type" value="Genomic_DNA"/>
</dbReference>
<protein>
    <submittedName>
        <fullName evidence="2">Uncharacterized protein</fullName>
    </submittedName>
</protein>